<gene>
    <name evidence="7" type="ORF">DXH78_03010</name>
</gene>
<evidence type="ECO:0000256" key="2">
    <source>
        <dbReference type="ARBA" id="ARBA00007165"/>
    </source>
</evidence>
<feature type="transmembrane region" description="Helical" evidence="6">
    <location>
        <begin position="224"/>
        <end position="243"/>
    </location>
</feature>
<evidence type="ECO:0000256" key="1">
    <source>
        <dbReference type="ARBA" id="ARBA00004370"/>
    </source>
</evidence>
<feature type="transmembrane region" description="Helical" evidence="6">
    <location>
        <begin position="12"/>
        <end position="32"/>
    </location>
</feature>
<sequence>MTDAKAVSRRNIVTASIAAALGLLLLLSLGTWQLQRKAWKENLIATLTARIDQPPQALPPRAQWPALTEADSEYARVKFTATWLPGEAFVYTAGSSLRPDVTVQGYWVFAPARLADGAVVLVDRGFVPTGRKDAATRSQGTPAGPVEIVGYIRWPESRGLFAPEDDVKANVFFTRDPKTMAAANGWTVDAPFYIDQELPVPAGGLPKPGAIDVKLPNNHWQYALTWYGLALALLWVYGVWLAGRLRRR</sequence>
<keyword evidence="4 6" id="KW-1133">Transmembrane helix</keyword>
<dbReference type="PROSITE" id="PS50895">
    <property type="entry name" value="SURF1"/>
    <property type="match status" value="1"/>
</dbReference>
<dbReference type="CDD" id="cd06662">
    <property type="entry name" value="SURF1"/>
    <property type="match status" value="1"/>
</dbReference>
<keyword evidence="5 6" id="KW-0472">Membrane</keyword>
<evidence type="ECO:0000313" key="8">
    <source>
        <dbReference type="Proteomes" id="UP000263993"/>
    </source>
</evidence>
<comment type="caution">
    <text evidence="7">The sequence shown here is derived from an EMBL/GenBank/DDBJ whole genome shotgun (WGS) entry which is preliminary data.</text>
</comment>
<protein>
    <recommendedName>
        <fullName evidence="6">SURF1-like protein</fullName>
    </recommendedName>
</protein>
<dbReference type="Pfam" id="PF02104">
    <property type="entry name" value="SURF1"/>
    <property type="match status" value="1"/>
</dbReference>
<dbReference type="PANTHER" id="PTHR23427:SF2">
    <property type="entry name" value="SURFEIT LOCUS PROTEIN 1"/>
    <property type="match status" value="1"/>
</dbReference>
<evidence type="ECO:0000313" key="7">
    <source>
        <dbReference type="EMBL" id="RDV03646.1"/>
    </source>
</evidence>
<dbReference type="Proteomes" id="UP000263993">
    <property type="component" value="Unassembled WGS sequence"/>
</dbReference>
<reference evidence="8" key="1">
    <citation type="submission" date="2018-08" db="EMBL/GenBank/DDBJ databases">
        <authorList>
            <person name="Kim S.-J."/>
            <person name="Jung G.-Y."/>
        </authorList>
    </citation>
    <scope>NUCLEOTIDE SEQUENCE [LARGE SCALE GENOMIC DNA]</scope>
    <source>
        <strain evidence="8">GY_H</strain>
    </source>
</reference>
<evidence type="ECO:0000256" key="6">
    <source>
        <dbReference type="RuleBase" id="RU363076"/>
    </source>
</evidence>
<accession>A0A371B7R7</accession>
<dbReference type="RefSeq" id="WP_115515670.1">
    <property type="nucleotide sequence ID" value="NZ_QRGO01000001.1"/>
</dbReference>
<evidence type="ECO:0000256" key="3">
    <source>
        <dbReference type="ARBA" id="ARBA00022692"/>
    </source>
</evidence>
<evidence type="ECO:0000256" key="5">
    <source>
        <dbReference type="ARBA" id="ARBA00023136"/>
    </source>
</evidence>
<dbReference type="OrthoDB" id="6079986at2"/>
<keyword evidence="3 6" id="KW-0812">Transmembrane</keyword>
<dbReference type="PANTHER" id="PTHR23427">
    <property type="entry name" value="SURFEIT LOCUS PROTEIN"/>
    <property type="match status" value="1"/>
</dbReference>
<name>A0A371B7R7_9BRAD</name>
<dbReference type="InterPro" id="IPR002994">
    <property type="entry name" value="Surf1/Shy1"/>
</dbReference>
<comment type="subcellular location">
    <subcellularLocation>
        <location evidence="6">Cell membrane</location>
        <topology evidence="6">Multi-pass membrane protein</topology>
    </subcellularLocation>
    <subcellularLocation>
        <location evidence="1">Membrane</location>
    </subcellularLocation>
</comment>
<keyword evidence="6" id="KW-1003">Cell membrane</keyword>
<evidence type="ECO:0000256" key="4">
    <source>
        <dbReference type="ARBA" id="ARBA00022989"/>
    </source>
</evidence>
<keyword evidence="8" id="KW-1185">Reference proteome</keyword>
<comment type="similarity">
    <text evidence="2 6">Belongs to the SURF1 family.</text>
</comment>
<proteinExistence type="inferred from homology"/>
<dbReference type="EMBL" id="QRGO01000001">
    <property type="protein sequence ID" value="RDV03646.1"/>
    <property type="molecule type" value="Genomic_DNA"/>
</dbReference>
<dbReference type="InterPro" id="IPR045214">
    <property type="entry name" value="Surf1/Surf4"/>
</dbReference>
<organism evidence="7 8">
    <name type="scientific">Undibacter mobilis</name>
    <dbReference type="NCBI Taxonomy" id="2292256"/>
    <lineage>
        <taxon>Bacteria</taxon>
        <taxon>Pseudomonadati</taxon>
        <taxon>Pseudomonadota</taxon>
        <taxon>Alphaproteobacteria</taxon>
        <taxon>Hyphomicrobiales</taxon>
        <taxon>Nitrobacteraceae</taxon>
        <taxon>Undibacter</taxon>
    </lineage>
</organism>
<dbReference type="AlphaFoldDB" id="A0A371B7R7"/>
<dbReference type="GO" id="GO:0005886">
    <property type="term" value="C:plasma membrane"/>
    <property type="evidence" value="ECO:0007669"/>
    <property type="project" value="UniProtKB-SubCell"/>
</dbReference>